<evidence type="ECO:0000313" key="2">
    <source>
        <dbReference type="Proteomes" id="UP000515561"/>
    </source>
</evidence>
<gene>
    <name evidence="1" type="ORF">acsn021_39420</name>
</gene>
<keyword evidence="2" id="KW-1185">Reference proteome</keyword>
<accession>A0A6S6QYT2</accession>
<evidence type="ECO:0000313" key="1">
    <source>
        <dbReference type="EMBL" id="BCJ96373.1"/>
    </source>
</evidence>
<proteinExistence type="predicted"/>
<protein>
    <submittedName>
        <fullName evidence="1">Uncharacterized protein</fullName>
    </submittedName>
</protein>
<reference evidence="1 2" key="1">
    <citation type="journal article" date="2016" name="Int. J. Syst. Evol. Microbiol.">
        <title>Descriptions of Anaerotaenia torta gen. nov., sp. nov. and Anaerocolumna cellulosilytica gen. nov., sp. nov. isolated from a methanogenic reactor of cattle waste.</title>
        <authorList>
            <person name="Uek A."/>
            <person name="Ohtaki Y."/>
            <person name="Kaku N."/>
            <person name="Ueki K."/>
        </authorList>
    </citation>
    <scope>NUCLEOTIDE SEQUENCE [LARGE SCALE GENOMIC DNA]</scope>
    <source>
        <strain evidence="1 2">SN021</strain>
    </source>
</reference>
<dbReference type="Proteomes" id="UP000515561">
    <property type="component" value="Chromosome"/>
</dbReference>
<dbReference type="RefSeq" id="WP_184093228.1">
    <property type="nucleotide sequence ID" value="NZ_AP023367.1"/>
</dbReference>
<dbReference type="AlphaFoldDB" id="A0A6S6QYT2"/>
<sequence>MRITTVTSKSADKDTKKKYELERDLKSCMKCKFFWGNSHGCSRKQCYKEKRQPVAENDQKKKECEGCAYRQSERYCFPCMKKLLERK</sequence>
<name>A0A6S6QYT2_9FIRM</name>
<dbReference type="EMBL" id="AP023367">
    <property type="protein sequence ID" value="BCJ96373.1"/>
    <property type="molecule type" value="Genomic_DNA"/>
</dbReference>
<organism evidence="1 2">
    <name type="scientific">Anaerocolumna cellulosilytica</name>
    <dbReference type="NCBI Taxonomy" id="433286"/>
    <lineage>
        <taxon>Bacteria</taxon>
        <taxon>Bacillati</taxon>
        <taxon>Bacillota</taxon>
        <taxon>Clostridia</taxon>
        <taxon>Lachnospirales</taxon>
        <taxon>Lachnospiraceae</taxon>
        <taxon>Anaerocolumna</taxon>
    </lineage>
</organism>
<dbReference type="KEGG" id="acel:acsn021_39420"/>